<dbReference type="Gene3D" id="1.10.510.10">
    <property type="entry name" value="Transferase(Phosphotransferase) domain 1"/>
    <property type="match status" value="1"/>
</dbReference>
<sequence length="273" mass="29763">MFSAEDASTGRRVAVKVLGEPPARVDPGSVLNVPERMPLAEAQARFRREALACARLPGPHTLPSIDGGADPKHGPAIVFELREGELLAERIARHGPLPFDVLYPLAEQLWLAVAELHEIGIIHRDISSSTVLLDRGPDGERLTLLDLGSCKLPPSLCDEEQTVAGRLLGDARFVPPEQLAKGKTVDHRADIYAAMTVVFQALTGELPYAARNLMMLADLKTRTAPRRLGSLMPPPVDRPVEVFVNRGLAHSPDRRFANIAEVIDGWRALRPAT</sequence>
<dbReference type="Gene3D" id="3.30.200.20">
    <property type="entry name" value="Phosphorylase Kinase, domain 1"/>
    <property type="match status" value="1"/>
</dbReference>
<dbReference type="Proteomes" id="UP000075420">
    <property type="component" value="Unassembled WGS sequence"/>
</dbReference>
<evidence type="ECO:0000259" key="5">
    <source>
        <dbReference type="PROSITE" id="PS50011"/>
    </source>
</evidence>
<dbReference type="PROSITE" id="PS50011">
    <property type="entry name" value="PROTEIN_KINASE_DOM"/>
    <property type="match status" value="1"/>
</dbReference>
<dbReference type="CDD" id="cd14014">
    <property type="entry name" value="STKc_PknB_like"/>
    <property type="match status" value="1"/>
</dbReference>
<name>A0A150P800_SORCE</name>
<comment type="caution">
    <text evidence="6">The sequence shown here is derived from an EMBL/GenBank/DDBJ whole genome shotgun (WGS) entry which is preliminary data.</text>
</comment>
<keyword evidence="3 6" id="KW-0418">Kinase</keyword>
<dbReference type="GO" id="GO:0004674">
    <property type="term" value="F:protein serine/threonine kinase activity"/>
    <property type="evidence" value="ECO:0007669"/>
    <property type="project" value="TreeGrafter"/>
</dbReference>
<dbReference type="PANTHER" id="PTHR43289">
    <property type="entry name" value="MITOGEN-ACTIVATED PROTEIN KINASE KINASE KINASE 20-RELATED"/>
    <property type="match status" value="1"/>
</dbReference>
<evidence type="ECO:0000256" key="3">
    <source>
        <dbReference type="ARBA" id="ARBA00022777"/>
    </source>
</evidence>
<dbReference type="SUPFAM" id="SSF56112">
    <property type="entry name" value="Protein kinase-like (PK-like)"/>
    <property type="match status" value="1"/>
</dbReference>
<proteinExistence type="predicted"/>
<protein>
    <submittedName>
        <fullName evidence="6">Protein kinase</fullName>
    </submittedName>
</protein>
<dbReference type="AlphaFoldDB" id="A0A150P800"/>
<gene>
    <name evidence="6" type="ORF">BE08_18685</name>
</gene>
<dbReference type="InterPro" id="IPR011009">
    <property type="entry name" value="Kinase-like_dom_sf"/>
</dbReference>
<reference evidence="6 7" key="1">
    <citation type="submission" date="2014-02" db="EMBL/GenBank/DDBJ databases">
        <title>The small core and large imbalanced accessory genome model reveals a collaborative survival strategy of Sorangium cellulosum strains in nature.</title>
        <authorList>
            <person name="Han K."/>
            <person name="Peng R."/>
            <person name="Blom J."/>
            <person name="Li Y.-Z."/>
        </authorList>
    </citation>
    <scope>NUCLEOTIDE SEQUENCE [LARGE SCALE GENOMIC DNA]</scope>
    <source>
        <strain evidence="6 7">So0157-25</strain>
    </source>
</reference>
<evidence type="ECO:0000256" key="1">
    <source>
        <dbReference type="ARBA" id="ARBA00022679"/>
    </source>
</evidence>
<keyword evidence="1" id="KW-0808">Transferase</keyword>
<keyword evidence="4" id="KW-0067">ATP-binding</keyword>
<evidence type="ECO:0000256" key="4">
    <source>
        <dbReference type="ARBA" id="ARBA00022840"/>
    </source>
</evidence>
<evidence type="ECO:0000313" key="7">
    <source>
        <dbReference type="Proteomes" id="UP000075420"/>
    </source>
</evidence>
<organism evidence="6 7">
    <name type="scientific">Sorangium cellulosum</name>
    <name type="common">Polyangium cellulosum</name>
    <dbReference type="NCBI Taxonomy" id="56"/>
    <lineage>
        <taxon>Bacteria</taxon>
        <taxon>Pseudomonadati</taxon>
        <taxon>Myxococcota</taxon>
        <taxon>Polyangia</taxon>
        <taxon>Polyangiales</taxon>
        <taxon>Polyangiaceae</taxon>
        <taxon>Sorangium</taxon>
    </lineage>
</organism>
<dbReference type="SMART" id="SM00220">
    <property type="entry name" value="S_TKc"/>
    <property type="match status" value="1"/>
</dbReference>
<accession>A0A150P800</accession>
<dbReference type="PANTHER" id="PTHR43289:SF6">
    <property type="entry name" value="SERINE_THREONINE-PROTEIN KINASE NEKL-3"/>
    <property type="match status" value="1"/>
</dbReference>
<dbReference type="GO" id="GO:0005524">
    <property type="term" value="F:ATP binding"/>
    <property type="evidence" value="ECO:0007669"/>
    <property type="project" value="UniProtKB-KW"/>
</dbReference>
<evidence type="ECO:0000256" key="2">
    <source>
        <dbReference type="ARBA" id="ARBA00022741"/>
    </source>
</evidence>
<dbReference type="InterPro" id="IPR000719">
    <property type="entry name" value="Prot_kinase_dom"/>
</dbReference>
<feature type="domain" description="Protein kinase" evidence="5">
    <location>
        <begin position="1"/>
        <end position="267"/>
    </location>
</feature>
<evidence type="ECO:0000313" key="6">
    <source>
        <dbReference type="EMBL" id="KYF51793.1"/>
    </source>
</evidence>
<dbReference type="Pfam" id="PF00069">
    <property type="entry name" value="Pkinase"/>
    <property type="match status" value="1"/>
</dbReference>
<dbReference type="EMBL" id="JELY01002712">
    <property type="protein sequence ID" value="KYF51793.1"/>
    <property type="molecule type" value="Genomic_DNA"/>
</dbReference>
<keyword evidence="2" id="KW-0547">Nucleotide-binding</keyword>